<proteinExistence type="predicted"/>
<reference evidence="2 3" key="1">
    <citation type="submission" date="2018-04" db="EMBL/GenBank/DDBJ databases">
        <title>Genomic Encyclopedia of Type Strains, Phase IV (KMG-IV): sequencing the most valuable type-strain genomes for metagenomic binning, comparative biology and taxonomic classification.</title>
        <authorList>
            <person name="Goeker M."/>
        </authorList>
    </citation>
    <scope>NUCLEOTIDE SEQUENCE [LARGE SCALE GENOMIC DNA]</scope>
    <source>
        <strain evidence="2 3">DSM 45771</strain>
    </source>
</reference>
<dbReference type="Proteomes" id="UP000245639">
    <property type="component" value="Unassembled WGS sequence"/>
</dbReference>
<accession>A0A2U1FQF5</accession>
<feature type="compositionally biased region" description="Gly residues" evidence="1">
    <location>
        <begin position="25"/>
        <end position="51"/>
    </location>
</feature>
<feature type="compositionally biased region" description="Pro residues" evidence="1">
    <location>
        <begin position="356"/>
        <end position="366"/>
    </location>
</feature>
<keyword evidence="3" id="KW-1185">Reference proteome</keyword>
<sequence length="390" mass="41141">MPLLVADLGAPDEDDAPPDSPTPGPDGGGPDLGGPDGGGPDGGGPDGGGPDGARPEDGPDGGGPDARDPADDSDAADADAGGVSAGAVDAPNDASPQDADDDSEPVVCPSPRLGGIREGTVEVRVRLSTALGLDDLPAQVPGWGTVLAGTARELLERYRNGEWRIVVTDDNGRLQRVLLARRRPRPPPRPPGPRRDTDRRGRGRQAIVELAAPATLLAALAPDDHGAWDGLLRELQRRLVEAVGSGGPPDRAATAEQAARRRLLAEVDRWVRVRDRQCVVPGCRRPAHAGDIDHTVDHARGGPSVSWNAGVYCRRHHLAKHEGGWRVTQPSPGRFHITTRAGARHVVEPPRILQPLPAPRPAPHPRPLPEREQHDGYDDDGFGLLDPAPY</sequence>
<evidence type="ECO:0000313" key="3">
    <source>
        <dbReference type="Proteomes" id="UP000245639"/>
    </source>
</evidence>
<dbReference type="AlphaFoldDB" id="A0A2U1FQF5"/>
<feature type="compositionally biased region" description="Low complexity" evidence="1">
    <location>
        <begin position="78"/>
        <end position="91"/>
    </location>
</feature>
<dbReference type="InterPro" id="IPR003615">
    <property type="entry name" value="HNH_nuc"/>
</dbReference>
<protein>
    <recommendedName>
        <fullName evidence="4">HNH nuclease domain-containing protein</fullName>
    </recommendedName>
</protein>
<evidence type="ECO:0000256" key="1">
    <source>
        <dbReference type="SAM" id="MobiDB-lite"/>
    </source>
</evidence>
<feature type="region of interest" description="Disordered" evidence="1">
    <location>
        <begin position="346"/>
        <end position="390"/>
    </location>
</feature>
<evidence type="ECO:0008006" key="4">
    <source>
        <dbReference type="Google" id="ProtNLM"/>
    </source>
</evidence>
<feature type="region of interest" description="Disordered" evidence="1">
    <location>
        <begin position="178"/>
        <end position="202"/>
    </location>
</feature>
<organism evidence="2 3">
    <name type="scientific">Actinomycetospora cinnamomea</name>
    <dbReference type="NCBI Taxonomy" id="663609"/>
    <lineage>
        <taxon>Bacteria</taxon>
        <taxon>Bacillati</taxon>
        <taxon>Actinomycetota</taxon>
        <taxon>Actinomycetes</taxon>
        <taxon>Pseudonocardiales</taxon>
        <taxon>Pseudonocardiaceae</taxon>
        <taxon>Actinomycetospora</taxon>
    </lineage>
</organism>
<feature type="region of interest" description="Disordered" evidence="1">
    <location>
        <begin position="1"/>
        <end position="113"/>
    </location>
</feature>
<feature type="compositionally biased region" description="Basic and acidic residues" evidence="1">
    <location>
        <begin position="367"/>
        <end position="376"/>
    </location>
</feature>
<gene>
    <name evidence="2" type="ORF">C8D89_101290</name>
</gene>
<dbReference type="CDD" id="cd00085">
    <property type="entry name" value="HNHc"/>
    <property type="match status" value="1"/>
</dbReference>
<evidence type="ECO:0000313" key="2">
    <source>
        <dbReference type="EMBL" id="PVZ14425.1"/>
    </source>
</evidence>
<dbReference type="EMBL" id="QEKW01000001">
    <property type="protein sequence ID" value="PVZ14425.1"/>
    <property type="molecule type" value="Genomic_DNA"/>
</dbReference>
<name>A0A2U1FQF5_9PSEU</name>
<comment type="caution">
    <text evidence="2">The sequence shown here is derived from an EMBL/GenBank/DDBJ whole genome shotgun (WGS) entry which is preliminary data.</text>
</comment>